<protein>
    <submittedName>
        <fullName evidence="5">PCI-domain protein</fullName>
    </submittedName>
</protein>
<dbReference type="RefSeq" id="XP_001015330.2">
    <property type="nucleotide sequence ID" value="XM_001015330.3"/>
</dbReference>
<dbReference type="OrthoDB" id="312173at2759"/>
<evidence type="ECO:0000256" key="3">
    <source>
        <dbReference type="SAM" id="Coils"/>
    </source>
</evidence>
<dbReference type="STRING" id="312017.Q23F20"/>
<evidence type="ECO:0000256" key="2">
    <source>
        <dbReference type="ARBA" id="ARBA00022790"/>
    </source>
</evidence>
<evidence type="ECO:0000259" key="4">
    <source>
        <dbReference type="PROSITE" id="PS50250"/>
    </source>
</evidence>
<dbReference type="eggNOG" id="KOG3250">
    <property type="taxonomic scope" value="Eukaryota"/>
</dbReference>
<keyword evidence="3" id="KW-0175">Coiled coil</keyword>
<dbReference type="AlphaFoldDB" id="Q23F20"/>
<dbReference type="Pfam" id="PF01399">
    <property type="entry name" value="PCI"/>
    <property type="match status" value="1"/>
</dbReference>
<keyword evidence="2" id="KW-0736">Signalosome</keyword>
<dbReference type="InParanoid" id="Q23F20"/>
<dbReference type="OMA" id="PRIFQFT"/>
<gene>
    <name evidence="5" type="ORF">TTHERM_00641120</name>
</gene>
<sequence>MTTLSNKYILEFAESAKNSHTNHLESLINHATQHTNIFQFTELLQVQNIKDLQNGPHKKSYDLLCLFAYSTYQDWIKNKDKYPNLNDQQIKKLRMLTIVDLAQNEKVLGFELLKYELGMNNQDELEDLIIESIYTGIITGKINQSDRVLRVGNVISRDVKVTDIQNIKNRLVRILQENNKVQDKLQQKIVQLDSEKAQDLESKKFIQESRQVVQSLQQNQKKK</sequence>
<dbReference type="PANTHER" id="PTHR15350">
    <property type="entry name" value="COP9 SIGNALOSOME COMPLEX SUBUNIT 7/DENDRITIC CELL PROTEIN GA17"/>
    <property type="match status" value="1"/>
</dbReference>
<evidence type="ECO:0000313" key="6">
    <source>
        <dbReference type="Proteomes" id="UP000009168"/>
    </source>
</evidence>
<dbReference type="KEGG" id="tet:TTHERM_00641120"/>
<evidence type="ECO:0000256" key="1">
    <source>
        <dbReference type="ARBA" id="ARBA00008482"/>
    </source>
</evidence>
<dbReference type="HOGENOM" id="CLU_054426_2_0_1"/>
<dbReference type="InterPro" id="IPR000717">
    <property type="entry name" value="PCI_dom"/>
</dbReference>
<name>Q23F20_TETTS</name>
<dbReference type="EMBL" id="GG662707">
    <property type="protein sequence ID" value="EAR95085.2"/>
    <property type="molecule type" value="Genomic_DNA"/>
</dbReference>
<dbReference type="PROSITE" id="PS50250">
    <property type="entry name" value="PCI"/>
    <property type="match status" value="1"/>
</dbReference>
<dbReference type="SMART" id="SM00088">
    <property type="entry name" value="PINT"/>
    <property type="match status" value="1"/>
</dbReference>
<comment type="similarity">
    <text evidence="1">Belongs to the CSN7/EIF3M family. CSN7 subfamily.</text>
</comment>
<proteinExistence type="inferred from homology"/>
<accession>Q23F20</accession>
<feature type="domain" description="PCI" evidence="4">
    <location>
        <begin position="1"/>
        <end position="156"/>
    </location>
</feature>
<reference evidence="6" key="1">
    <citation type="journal article" date="2006" name="PLoS Biol.">
        <title>Macronuclear genome sequence of the ciliate Tetrahymena thermophila, a model eukaryote.</title>
        <authorList>
            <person name="Eisen J.A."/>
            <person name="Coyne R.S."/>
            <person name="Wu M."/>
            <person name="Wu D."/>
            <person name="Thiagarajan M."/>
            <person name="Wortman J.R."/>
            <person name="Badger J.H."/>
            <person name="Ren Q."/>
            <person name="Amedeo P."/>
            <person name="Jones K.M."/>
            <person name="Tallon L.J."/>
            <person name="Delcher A.L."/>
            <person name="Salzberg S.L."/>
            <person name="Silva J.C."/>
            <person name="Haas B.J."/>
            <person name="Majoros W.H."/>
            <person name="Farzad M."/>
            <person name="Carlton J.M."/>
            <person name="Smith R.K. Jr."/>
            <person name="Garg J."/>
            <person name="Pearlman R.E."/>
            <person name="Karrer K.M."/>
            <person name="Sun L."/>
            <person name="Manning G."/>
            <person name="Elde N.C."/>
            <person name="Turkewitz A.P."/>
            <person name="Asai D.J."/>
            <person name="Wilkes D.E."/>
            <person name="Wang Y."/>
            <person name="Cai H."/>
            <person name="Collins K."/>
            <person name="Stewart B.A."/>
            <person name="Lee S.R."/>
            <person name="Wilamowska K."/>
            <person name="Weinberg Z."/>
            <person name="Ruzzo W.L."/>
            <person name="Wloga D."/>
            <person name="Gaertig J."/>
            <person name="Frankel J."/>
            <person name="Tsao C.-C."/>
            <person name="Gorovsky M.A."/>
            <person name="Keeling P.J."/>
            <person name="Waller R.F."/>
            <person name="Patron N.J."/>
            <person name="Cherry J.M."/>
            <person name="Stover N.A."/>
            <person name="Krieger C.J."/>
            <person name="del Toro C."/>
            <person name="Ryder H.F."/>
            <person name="Williamson S.C."/>
            <person name="Barbeau R.A."/>
            <person name="Hamilton E.P."/>
            <person name="Orias E."/>
        </authorList>
    </citation>
    <scope>NUCLEOTIDE SEQUENCE [LARGE SCALE GENOMIC DNA]</scope>
    <source>
        <strain evidence="6">SB210</strain>
    </source>
</reference>
<feature type="coiled-coil region" evidence="3">
    <location>
        <begin position="164"/>
        <end position="198"/>
    </location>
</feature>
<evidence type="ECO:0000313" key="5">
    <source>
        <dbReference type="EMBL" id="EAR95085.2"/>
    </source>
</evidence>
<dbReference type="GO" id="GO:0008180">
    <property type="term" value="C:COP9 signalosome"/>
    <property type="evidence" value="ECO:0007669"/>
    <property type="project" value="UniProtKB-KW"/>
</dbReference>
<dbReference type="GeneID" id="7831645"/>
<dbReference type="PANTHER" id="PTHR15350:SF5">
    <property type="entry name" value="COP9 SIGNALOSOME COMPLEX SUBUNIT 7"/>
    <property type="match status" value="1"/>
</dbReference>
<dbReference type="InterPro" id="IPR045237">
    <property type="entry name" value="COPS7/eIF3m"/>
</dbReference>
<organism evidence="5 6">
    <name type="scientific">Tetrahymena thermophila (strain SB210)</name>
    <dbReference type="NCBI Taxonomy" id="312017"/>
    <lineage>
        <taxon>Eukaryota</taxon>
        <taxon>Sar</taxon>
        <taxon>Alveolata</taxon>
        <taxon>Ciliophora</taxon>
        <taxon>Intramacronucleata</taxon>
        <taxon>Oligohymenophorea</taxon>
        <taxon>Hymenostomatida</taxon>
        <taxon>Tetrahymenina</taxon>
        <taxon>Tetrahymenidae</taxon>
        <taxon>Tetrahymena</taxon>
    </lineage>
</organism>
<dbReference type="Proteomes" id="UP000009168">
    <property type="component" value="Unassembled WGS sequence"/>
</dbReference>
<keyword evidence="6" id="KW-1185">Reference proteome</keyword>